<accession>A0A059AU20</accession>
<dbReference type="EMBL" id="KK198760">
    <property type="protein sequence ID" value="KCW57432.1"/>
    <property type="molecule type" value="Genomic_DNA"/>
</dbReference>
<protein>
    <submittedName>
        <fullName evidence="2">Uncharacterized protein</fullName>
    </submittedName>
</protein>
<reference evidence="2" key="1">
    <citation type="submission" date="2013-07" db="EMBL/GenBank/DDBJ databases">
        <title>The genome of Eucalyptus grandis.</title>
        <authorList>
            <person name="Schmutz J."/>
            <person name="Hayes R."/>
            <person name="Myburg A."/>
            <person name="Tuskan G."/>
            <person name="Grattapaglia D."/>
            <person name="Rokhsar D.S."/>
        </authorList>
    </citation>
    <scope>NUCLEOTIDE SEQUENCE</scope>
    <source>
        <tissue evidence="2">Leaf extractions</tissue>
    </source>
</reference>
<evidence type="ECO:0000256" key="1">
    <source>
        <dbReference type="SAM" id="Phobius"/>
    </source>
</evidence>
<gene>
    <name evidence="2" type="ORF">EUGRSUZ_H00213</name>
</gene>
<keyword evidence="1" id="KW-0812">Transmembrane</keyword>
<keyword evidence="1" id="KW-0472">Membrane</keyword>
<dbReference type="AlphaFoldDB" id="A0A059AU20"/>
<sequence>MSNINTRLGLRSFVTLSILTFDFVHSAFSHFFFISNLSEFISYQGTRLVHLSLVRYDLNLGILLRHPHVSTVYFGQWKSTV</sequence>
<keyword evidence="1" id="KW-1133">Transmembrane helix</keyword>
<dbReference type="Gramene" id="KCW57432">
    <property type="protein sequence ID" value="KCW57432"/>
    <property type="gene ID" value="EUGRSUZ_H00213"/>
</dbReference>
<organism evidence="2">
    <name type="scientific">Eucalyptus grandis</name>
    <name type="common">Flooded gum</name>
    <dbReference type="NCBI Taxonomy" id="71139"/>
    <lineage>
        <taxon>Eukaryota</taxon>
        <taxon>Viridiplantae</taxon>
        <taxon>Streptophyta</taxon>
        <taxon>Embryophyta</taxon>
        <taxon>Tracheophyta</taxon>
        <taxon>Spermatophyta</taxon>
        <taxon>Magnoliopsida</taxon>
        <taxon>eudicotyledons</taxon>
        <taxon>Gunneridae</taxon>
        <taxon>Pentapetalae</taxon>
        <taxon>rosids</taxon>
        <taxon>malvids</taxon>
        <taxon>Myrtales</taxon>
        <taxon>Myrtaceae</taxon>
        <taxon>Myrtoideae</taxon>
        <taxon>Eucalypteae</taxon>
        <taxon>Eucalyptus</taxon>
    </lineage>
</organism>
<evidence type="ECO:0000313" key="2">
    <source>
        <dbReference type="EMBL" id="KCW57432.1"/>
    </source>
</evidence>
<feature type="transmembrane region" description="Helical" evidence="1">
    <location>
        <begin position="12"/>
        <end position="33"/>
    </location>
</feature>
<dbReference type="InParanoid" id="A0A059AU20"/>
<name>A0A059AU20_EUCGR</name>
<proteinExistence type="predicted"/>